<dbReference type="OrthoDB" id="4335804at2"/>
<keyword evidence="4" id="KW-1185">Reference proteome</keyword>
<evidence type="ECO:0000313" key="3">
    <source>
        <dbReference type="EMBL" id="ACZ88357.1"/>
    </source>
</evidence>
<dbReference type="eggNOG" id="COG1075">
    <property type="taxonomic scope" value="Bacteria"/>
</dbReference>
<evidence type="ECO:0000313" key="4">
    <source>
        <dbReference type="Proteomes" id="UP000002029"/>
    </source>
</evidence>
<proteinExistence type="predicted"/>
<dbReference type="HOGENOM" id="CLU_930405_0_0_11"/>
<dbReference type="Proteomes" id="UP000002029">
    <property type="component" value="Chromosome"/>
</dbReference>
<keyword evidence="2" id="KW-1133">Transmembrane helix</keyword>
<name>D2AR16_STRRD</name>
<gene>
    <name evidence="3" type="ordered locus">Sros_5605</name>
</gene>
<keyword evidence="2" id="KW-0472">Membrane</keyword>
<feature type="transmembrane region" description="Helical" evidence="2">
    <location>
        <begin position="271"/>
        <end position="289"/>
    </location>
</feature>
<evidence type="ECO:0000256" key="2">
    <source>
        <dbReference type="SAM" id="Phobius"/>
    </source>
</evidence>
<dbReference type="AlphaFoldDB" id="D2AR16"/>
<dbReference type="RefSeq" id="WP_012892094.1">
    <property type="nucleotide sequence ID" value="NC_013595.1"/>
</dbReference>
<keyword evidence="2" id="KW-0812">Transmembrane</keyword>
<evidence type="ECO:0000256" key="1">
    <source>
        <dbReference type="SAM" id="MobiDB-lite"/>
    </source>
</evidence>
<reference evidence="3 4" key="1">
    <citation type="journal article" date="2010" name="Stand. Genomic Sci.">
        <title>Complete genome sequence of Streptosporangium roseum type strain (NI 9100).</title>
        <authorList>
            <person name="Nolan M."/>
            <person name="Sikorski J."/>
            <person name="Jando M."/>
            <person name="Lucas S."/>
            <person name="Lapidus A."/>
            <person name="Glavina Del Rio T."/>
            <person name="Chen F."/>
            <person name="Tice H."/>
            <person name="Pitluck S."/>
            <person name="Cheng J.F."/>
            <person name="Chertkov O."/>
            <person name="Sims D."/>
            <person name="Meincke L."/>
            <person name="Brettin T."/>
            <person name="Han C."/>
            <person name="Detter J.C."/>
            <person name="Bruce D."/>
            <person name="Goodwin L."/>
            <person name="Land M."/>
            <person name="Hauser L."/>
            <person name="Chang Y.J."/>
            <person name="Jeffries C.D."/>
            <person name="Ivanova N."/>
            <person name="Mavromatis K."/>
            <person name="Mikhailova N."/>
            <person name="Chen A."/>
            <person name="Palaniappan K."/>
            <person name="Chain P."/>
            <person name="Rohde M."/>
            <person name="Goker M."/>
            <person name="Bristow J."/>
            <person name="Eisen J.A."/>
            <person name="Markowitz V."/>
            <person name="Hugenholtz P."/>
            <person name="Kyrpides N.C."/>
            <person name="Klenk H.P."/>
        </authorList>
    </citation>
    <scope>NUCLEOTIDE SEQUENCE [LARGE SCALE GENOMIC DNA]</scope>
    <source>
        <strain evidence="4">ATCC 12428 / DSM 43021 / JCM 3005 / NI 9100</strain>
    </source>
</reference>
<dbReference type="KEGG" id="sro:Sros_5605"/>
<organism evidence="3 4">
    <name type="scientific">Streptosporangium roseum (strain ATCC 12428 / DSM 43021 / JCM 3005 / KCTC 9067 / NCIMB 10171 / NRRL 2505 / NI 9100)</name>
    <dbReference type="NCBI Taxonomy" id="479432"/>
    <lineage>
        <taxon>Bacteria</taxon>
        <taxon>Bacillati</taxon>
        <taxon>Actinomycetota</taxon>
        <taxon>Actinomycetes</taxon>
        <taxon>Streptosporangiales</taxon>
        <taxon>Streptosporangiaceae</taxon>
        <taxon>Streptosporangium</taxon>
    </lineage>
</organism>
<feature type="compositionally biased region" description="Polar residues" evidence="1">
    <location>
        <begin position="181"/>
        <end position="192"/>
    </location>
</feature>
<accession>D2AR16</accession>
<protein>
    <submittedName>
        <fullName evidence="3">Uncharacterized protein</fullName>
    </submittedName>
</protein>
<feature type="region of interest" description="Disordered" evidence="1">
    <location>
        <begin position="181"/>
        <end position="217"/>
    </location>
</feature>
<dbReference type="STRING" id="479432.Sros_5605"/>
<sequence length="299" mass="31820">MTADPDGRERSGTDHLRQVHDAAAELAWTAEEIRRICARTTATLTAAATRSPWFPSGIHWSLLRALTNRGGLGYAFEGGRFGGPAARLGALAGRSSLATLVAVTSLRLRIAGVLHRNPELAADPVMRRLLDAAGADRDAEAVRAVRALCREKGAIGAIGGIAPVFGEVLAMRALLDENPFNDQTGWSTATGRGSSGHGRDVAHSAGPGREPPPRRSPEISIADLEHRLREARKLIAARLAAYRSRATCSRARRVPDRSALFSAGPRRSRRLLLAGGLAGLVAAVAVAAWHRRARRASRG</sequence>
<dbReference type="EMBL" id="CP001814">
    <property type="protein sequence ID" value="ACZ88357.1"/>
    <property type="molecule type" value="Genomic_DNA"/>
</dbReference>